<dbReference type="AlphaFoldDB" id="A0A4C1XAP7"/>
<reference evidence="1 2" key="1">
    <citation type="journal article" date="2019" name="Commun. Biol.">
        <title>The bagworm genome reveals a unique fibroin gene that provides high tensile strength.</title>
        <authorList>
            <person name="Kono N."/>
            <person name="Nakamura H."/>
            <person name="Ohtoshi R."/>
            <person name="Tomita M."/>
            <person name="Numata K."/>
            <person name="Arakawa K."/>
        </authorList>
    </citation>
    <scope>NUCLEOTIDE SEQUENCE [LARGE SCALE GENOMIC DNA]</scope>
</reference>
<evidence type="ECO:0000313" key="2">
    <source>
        <dbReference type="Proteomes" id="UP000299102"/>
    </source>
</evidence>
<dbReference type="EMBL" id="BGZK01000776">
    <property type="protein sequence ID" value="GBP60012.1"/>
    <property type="molecule type" value="Genomic_DNA"/>
</dbReference>
<gene>
    <name evidence="1" type="ORF">EVAR_41294_1</name>
</gene>
<keyword evidence="2" id="KW-1185">Reference proteome</keyword>
<protein>
    <submittedName>
        <fullName evidence="1">Uncharacterized protein</fullName>
    </submittedName>
</protein>
<proteinExistence type="predicted"/>
<accession>A0A4C1XAP7</accession>
<organism evidence="1 2">
    <name type="scientific">Eumeta variegata</name>
    <name type="common">Bagworm moth</name>
    <name type="synonym">Eumeta japonica</name>
    <dbReference type="NCBI Taxonomy" id="151549"/>
    <lineage>
        <taxon>Eukaryota</taxon>
        <taxon>Metazoa</taxon>
        <taxon>Ecdysozoa</taxon>
        <taxon>Arthropoda</taxon>
        <taxon>Hexapoda</taxon>
        <taxon>Insecta</taxon>
        <taxon>Pterygota</taxon>
        <taxon>Neoptera</taxon>
        <taxon>Endopterygota</taxon>
        <taxon>Lepidoptera</taxon>
        <taxon>Glossata</taxon>
        <taxon>Ditrysia</taxon>
        <taxon>Tineoidea</taxon>
        <taxon>Psychidae</taxon>
        <taxon>Oiketicinae</taxon>
        <taxon>Eumeta</taxon>
    </lineage>
</organism>
<sequence>MSSPPPVQVEVEVGDDSMEEDCPDMLPVIDSLIHFIYHLLQPARQRRKDYLVVGLQEAFDRQLIHS</sequence>
<name>A0A4C1XAP7_EUMVA</name>
<evidence type="ECO:0000313" key="1">
    <source>
        <dbReference type="EMBL" id="GBP60012.1"/>
    </source>
</evidence>
<dbReference type="Proteomes" id="UP000299102">
    <property type="component" value="Unassembled WGS sequence"/>
</dbReference>
<comment type="caution">
    <text evidence="1">The sequence shown here is derived from an EMBL/GenBank/DDBJ whole genome shotgun (WGS) entry which is preliminary data.</text>
</comment>